<evidence type="ECO:0000313" key="2">
    <source>
        <dbReference type="EMBL" id="GLR17458.1"/>
    </source>
</evidence>
<reference evidence="2" key="1">
    <citation type="journal article" date="2014" name="Int. J. Syst. Evol. Microbiol.">
        <title>Complete genome sequence of Corynebacterium casei LMG S-19264T (=DSM 44701T), isolated from a smear-ripened cheese.</title>
        <authorList>
            <consortium name="US DOE Joint Genome Institute (JGI-PGF)"/>
            <person name="Walter F."/>
            <person name="Albersmeier A."/>
            <person name="Kalinowski J."/>
            <person name="Ruckert C."/>
        </authorList>
    </citation>
    <scope>NUCLEOTIDE SEQUENCE</scope>
    <source>
        <strain evidence="2">NBRC 108769</strain>
    </source>
</reference>
<comment type="caution">
    <text evidence="2">The sequence shown here is derived from an EMBL/GenBank/DDBJ whole genome shotgun (WGS) entry which is preliminary data.</text>
</comment>
<dbReference type="Pfam" id="PF04397">
    <property type="entry name" value="LytTR"/>
    <property type="match status" value="1"/>
</dbReference>
<protein>
    <recommendedName>
        <fullName evidence="1">HTH LytTR-type domain-containing protein</fullName>
    </recommendedName>
</protein>
<evidence type="ECO:0000259" key="1">
    <source>
        <dbReference type="PROSITE" id="PS50930"/>
    </source>
</evidence>
<evidence type="ECO:0000313" key="3">
    <source>
        <dbReference type="Proteomes" id="UP001156666"/>
    </source>
</evidence>
<proteinExistence type="predicted"/>
<organism evidence="2 3">
    <name type="scientific">Portibacter lacus</name>
    <dbReference type="NCBI Taxonomy" id="1099794"/>
    <lineage>
        <taxon>Bacteria</taxon>
        <taxon>Pseudomonadati</taxon>
        <taxon>Bacteroidota</taxon>
        <taxon>Saprospiria</taxon>
        <taxon>Saprospirales</taxon>
        <taxon>Haliscomenobacteraceae</taxon>
        <taxon>Portibacter</taxon>
    </lineage>
</organism>
<dbReference type="Gene3D" id="2.40.50.1020">
    <property type="entry name" value="LytTr DNA-binding domain"/>
    <property type="match status" value="1"/>
</dbReference>
<dbReference type="EMBL" id="BSOH01000011">
    <property type="protein sequence ID" value="GLR17458.1"/>
    <property type="molecule type" value="Genomic_DNA"/>
</dbReference>
<dbReference type="PANTHER" id="PTHR37299:SF1">
    <property type="entry name" value="STAGE 0 SPORULATION PROTEIN A HOMOLOG"/>
    <property type="match status" value="1"/>
</dbReference>
<dbReference type="InterPro" id="IPR046947">
    <property type="entry name" value="LytR-like"/>
</dbReference>
<feature type="domain" description="HTH LytTR-type" evidence="1">
    <location>
        <begin position="28"/>
        <end position="117"/>
    </location>
</feature>
<dbReference type="AlphaFoldDB" id="A0AA37WE01"/>
<sequence>MDSKIPITTFRKILSFDPLKNESKAIELAISKKNNTTTVNIDRIIYLKSNSSYTVIHMDDGTKIVSSTTLKKYADKLGNESFLQVHPSYLINKSSISCYMANQNKIILHNSQEIPVSNSKKEGLLNYLKTLMV</sequence>
<dbReference type="GO" id="GO:0000156">
    <property type="term" value="F:phosphorelay response regulator activity"/>
    <property type="evidence" value="ECO:0007669"/>
    <property type="project" value="InterPro"/>
</dbReference>
<dbReference type="PROSITE" id="PS50930">
    <property type="entry name" value="HTH_LYTTR"/>
    <property type="match status" value="1"/>
</dbReference>
<gene>
    <name evidence="2" type="ORF">GCM10007940_20730</name>
</gene>
<keyword evidence="3" id="KW-1185">Reference proteome</keyword>
<name>A0AA37WE01_9BACT</name>
<dbReference type="GO" id="GO:0003677">
    <property type="term" value="F:DNA binding"/>
    <property type="evidence" value="ECO:0007669"/>
    <property type="project" value="InterPro"/>
</dbReference>
<dbReference type="RefSeq" id="WP_235294165.1">
    <property type="nucleotide sequence ID" value="NZ_BSOH01000011.1"/>
</dbReference>
<reference evidence="2" key="2">
    <citation type="submission" date="2023-01" db="EMBL/GenBank/DDBJ databases">
        <title>Draft genome sequence of Portibacter lacus strain NBRC 108769.</title>
        <authorList>
            <person name="Sun Q."/>
            <person name="Mori K."/>
        </authorList>
    </citation>
    <scope>NUCLEOTIDE SEQUENCE</scope>
    <source>
        <strain evidence="2">NBRC 108769</strain>
    </source>
</reference>
<dbReference type="SMART" id="SM00850">
    <property type="entry name" value="LytTR"/>
    <property type="match status" value="1"/>
</dbReference>
<dbReference type="PANTHER" id="PTHR37299">
    <property type="entry name" value="TRANSCRIPTIONAL REGULATOR-RELATED"/>
    <property type="match status" value="1"/>
</dbReference>
<accession>A0AA37WE01</accession>
<dbReference type="Proteomes" id="UP001156666">
    <property type="component" value="Unassembled WGS sequence"/>
</dbReference>
<dbReference type="InterPro" id="IPR007492">
    <property type="entry name" value="LytTR_DNA-bd_dom"/>
</dbReference>